<feature type="transmembrane region" description="Helical" evidence="1">
    <location>
        <begin position="89"/>
        <end position="108"/>
    </location>
</feature>
<feature type="transmembrane region" description="Helical" evidence="1">
    <location>
        <begin position="31"/>
        <end position="52"/>
    </location>
</feature>
<keyword evidence="3" id="KW-1185">Reference proteome</keyword>
<dbReference type="AlphaFoldDB" id="U3PBQ2"/>
<keyword evidence="1" id="KW-0812">Transmembrane</keyword>
<dbReference type="eggNOG" id="ENOG5033RZW">
    <property type="taxonomic scope" value="Bacteria"/>
</dbReference>
<dbReference type="HOGENOM" id="CLU_670303_0_0_11"/>
<dbReference type="STRING" id="1389489.O159_21920"/>
<sequence>MSKADERTIPRRPAGRRDQERDALGRARLDLGFNVAAVALIAFLLVVLALSAPSSPRIGLSLGAWGLLLATLLVALLVRFRLPEELPTWMFAGALILWAAIVALDVAGTATSAGWVPLTAAAAVGPALLLCVPVRPAGEIAIAAVALGVVLTVVLVLRASGQPQIFGPSLVTIAVAVAPPLIGVQIVRSLSTLVQLELDLVQAQSTVSSPGYAVGMMASEELARLDLAAERLLDGVATGRTSLPLDESAADAAASIATALRIRLIQGRKETWLYHAVTESALLGPAVTLNDPEGLAAGLTRDQRDGLLTAVWLLISDPVRSGAGQSRTLTLGIERRPVAAAISGAVSTDATMAIVVTATGVPRNGVDPAAWQAIRRVGRHVESFSGSTLRIEVTTVSDASAELP</sequence>
<dbReference type="Proteomes" id="UP000016743">
    <property type="component" value="Chromosome"/>
</dbReference>
<evidence type="ECO:0000256" key="1">
    <source>
        <dbReference type="SAM" id="Phobius"/>
    </source>
</evidence>
<proteinExistence type="predicted"/>
<gene>
    <name evidence="2" type="ORF">O159_21920</name>
</gene>
<protein>
    <submittedName>
        <fullName evidence="2">Uncharacterized protein</fullName>
    </submittedName>
</protein>
<dbReference type="RefSeq" id="WP_021755665.1">
    <property type="nucleotide sequence ID" value="NC_022438.1"/>
</dbReference>
<name>U3PBQ2_LEIXC</name>
<organism evidence="2 3">
    <name type="scientific">Leifsonia xyli subsp. cynodontis DSM 46306</name>
    <dbReference type="NCBI Taxonomy" id="1389489"/>
    <lineage>
        <taxon>Bacteria</taxon>
        <taxon>Bacillati</taxon>
        <taxon>Actinomycetota</taxon>
        <taxon>Actinomycetes</taxon>
        <taxon>Micrococcales</taxon>
        <taxon>Microbacteriaceae</taxon>
        <taxon>Leifsonia</taxon>
    </lineage>
</organism>
<accession>U3PBQ2</accession>
<reference evidence="2 3" key="1">
    <citation type="journal article" date="2013" name="Genome Announc.">
        <title>Complete Genome Sequence of Leifsonia xyli subsp. cynodontis Strain DSM46306, a Gram-Positive Bacterial Pathogen of Grasses.</title>
        <authorList>
            <person name="Monteiro-Vitorello C.B."/>
            <person name="Zerillo M.M."/>
            <person name="Van Sluys M.A."/>
            <person name="Camargo L.E."/>
            <person name="Kitajima J.P."/>
        </authorList>
    </citation>
    <scope>NUCLEOTIDE SEQUENCE [LARGE SCALE GENOMIC DNA]</scope>
    <source>
        <strain evidence="2 3">DSM 46306</strain>
    </source>
</reference>
<dbReference type="KEGG" id="lxy:O159_21920"/>
<keyword evidence="1" id="KW-1133">Transmembrane helix</keyword>
<dbReference type="PATRIC" id="fig|1389489.3.peg.2099"/>
<keyword evidence="1" id="KW-0472">Membrane</keyword>
<feature type="transmembrane region" description="Helical" evidence="1">
    <location>
        <begin position="140"/>
        <end position="159"/>
    </location>
</feature>
<dbReference type="EMBL" id="CP006734">
    <property type="protein sequence ID" value="AGW42167.1"/>
    <property type="molecule type" value="Genomic_DNA"/>
</dbReference>
<evidence type="ECO:0000313" key="2">
    <source>
        <dbReference type="EMBL" id="AGW42167.1"/>
    </source>
</evidence>
<feature type="transmembrane region" description="Helical" evidence="1">
    <location>
        <begin position="165"/>
        <end position="187"/>
    </location>
</feature>
<evidence type="ECO:0000313" key="3">
    <source>
        <dbReference type="Proteomes" id="UP000016743"/>
    </source>
</evidence>
<feature type="transmembrane region" description="Helical" evidence="1">
    <location>
        <begin position="58"/>
        <end position="77"/>
    </location>
</feature>
<dbReference type="OrthoDB" id="5124978at2"/>